<evidence type="ECO:0000313" key="2">
    <source>
        <dbReference type="EMBL" id="KAK2593271.1"/>
    </source>
</evidence>
<reference evidence="2" key="1">
    <citation type="submission" date="2023-06" db="EMBL/GenBank/DDBJ databases">
        <title>Conoideocrella luteorostrata (Hypocreales: Clavicipitaceae), a potential biocontrol fungus for elongate hemlock scale in United States Christmas tree production areas.</title>
        <authorList>
            <person name="Barrett H."/>
            <person name="Lovett B."/>
            <person name="Macias A.M."/>
            <person name="Stajich J.E."/>
            <person name="Kasson M.T."/>
        </authorList>
    </citation>
    <scope>NUCLEOTIDE SEQUENCE</scope>
    <source>
        <strain evidence="2">ARSEF 14590</strain>
    </source>
</reference>
<evidence type="ECO:0000313" key="3">
    <source>
        <dbReference type="Proteomes" id="UP001251528"/>
    </source>
</evidence>
<name>A0AAJ0CM49_9HYPO</name>
<feature type="region of interest" description="Disordered" evidence="1">
    <location>
        <begin position="129"/>
        <end position="212"/>
    </location>
</feature>
<protein>
    <submittedName>
        <fullName evidence="2">Uncharacterized protein</fullName>
    </submittedName>
</protein>
<dbReference type="EMBL" id="JASWJB010000220">
    <property type="protein sequence ID" value="KAK2593271.1"/>
    <property type="molecule type" value="Genomic_DNA"/>
</dbReference>
<sequence>MAATATPIPIRHHSSSNFFELPLKKRKQRRLIEEEQRQRALLEAEEESRSQAWNYIFEFLQASEWSDQMAQITVVYDAVPTMNELESFGNLDEKEGTRACRKVFKAPVVWDELGHGLWRVLRAVAEQKQPPAVEENASKPVSWNNSFGSPAEISHSTNSPRCSSSRRGSHESCCTTASRESVSPRMSLSSSPSRHGSIPKIFSRITATARRS</sequence>
<dbReference type="AlphaFoldDB" id="A0AAJ0CM49"/>
<comment type="caution">
    <text evidence="2">The sequence shown here is derived from an EMBL/GenBank/DDBJ whole genome shotgun (WGS) entry which is preliminary data.</text>
</comment>
<dbReference type="Proteomes" id="UP001251528">
    <property type="component" value="Unassembled WGS sequence"/>
</dbReference>
<accession>A0AAJ0CM49</accession>
<keyword evidence="3" id="KW-1185">Reference proteome</keyword>
<feature type="compositionally biased region" description="Polar residues" evidence="1">
    <location>
        <begin position="139"/>
        <end position="177"/>
    </location>
</feature>
<proteinExistence type="predicted"/>
<organism evidence="2 3">
    <name type="scientific">Conoideocrella luteorostrata</name>
    <dbReference type="NCBI Taxonomy" id="1105319"/>
    <lineage>
        <taxon>Eukaryota</taxon>
        <taxon>Fungi</taxon>
        <taxon>Dikarya</taxon>
        <taxon>Ascomycota</taxon>
        <taxon>Pezizomycotina</taxon>
        <taxon>Sordariomycetes</taxon>
        <taxon>Hypocreomycetidae</taxon>
        <taxon>Hypocreales</taxon>
        <taxon>Clavicipitaceae</taxon>
        <taxon>Conoideocrella</taxon>
    </lineage>
</organism>
<gene>
    <name evidence="2" type="ORF">QQS21_009036</name>
</gene>
<feature type="compositionally biased region" description="Low complexity" evidence="1">
    <location>
        <begin position="178"/>
        <end position="199"/>
    </location>
</feature>
<evidence type="ECO:0000256" key="1">
    <source>
        <dbReference type="SAM" id="MobiDB-lite"/>
    </source>
</evidence>